<sequence length="70" mass="7878">MNIKKGTRTVKGKPVFQYNKPLNAFTDAELTKELAKRHNVTCYRTHNTYSVKANGKRTTGNGKAVILVVR</sequence>
<evidence type="ECO:0000313" key="1">
    <source>
        <dbReference type="EMBL" id="GMQ61177.1"/>
    </source>
</evidence>
<dbReference type="Proteomes" id="UP001374599">
    <property type="component" value="Unassembled WGS sequence"/>
</dbReference>
<protein>
    <submittedName>
        <fullName evidence="1">Uncharacterized protein</fullName>
    </submittedName>
</protein>
<name>A0ACB5UEU6_9FIRM</name>
<dbReference type="EMBL" id="BTPU01000005">
    <property type="protein sequence ID" value="GMQ61177.1"/>
    <property type="molecule type" value="Genomic_DNA"/>
</dbReference>
<gene>
    <name evidence="1" type="ORF">AN2V17_04050</name>
</gene>
<comment type="caution">
    <text evidence="1">The sequence shown here is derived from an EMBL/GenBank/DDBJ whole genome shotgun (WGS) entry which is preliminary data.</text>
</comment>
<keyword evidence="2" id="KW-1185">Reference proteome</keyword>
<reference evidence="1" key="1">
    <citation type="submission" date="2023-09" db="EMBL/GenBank/DDBJ databases">
        <title>Vallitalea sediminicola and Vallitalea maricola sp. nov., anaerobic bacteria isolated from marine sediment.</title>
        <authorList>
            <person name="Hirano S."/>
            <person name="Maeda A."/>
            <person name="Terahara T."/>
            <person name="Mori K."/>
            <person name="Hamada M."/>
            <person name="Matsumoto R."/>
            <person name="Kobayashi T."/>
        </authorList>
    </citation>
    <scope>NUCLEOTIDE SEQUENCE</scope>
    <source>
        <strain evidence="1">AN17-2</strain>
    </source>
</reference>
<evidence type="ECO:0000313" key="2">
    <source>
        <dbReference type="Proteomes" id="UP001374599"/>
    </source>
</evidence>
<proteinExistence type="predicted"/>
<accession>A0ACB5UEU6</accession>
<organism evidence="1 2">
    <name type="scientific">Vallitalea maricola</name>
    <dbReference type="NCBI Taxonomy" id="3074433"/>
    <lineage>
        <taxon>Bacteria</taxon>
        <taxon>Bacillati</taxon>
        <taxon>Bacillota</taxon>
        <taxon>Clostridia</taxon>
        <taxon>Lachnospirales</taxon>
        <taxon>Vallitaleaceae</taxon>
        <taxon>Vallitalea</taxon>
    </lineage>
</organism>